<feature type="transmembrane region" description="Helical" evidence="1">
    <location>
        <begin position="120"/>
        <end position="140"/>
    </location>
</feature>
<feature type="transmembrane region" description="Helical" evidence="1">
    <location>
        <begin position="213"/>
        <end position="238"/>
    </location>
</feature>
<organism evidence="2 3">
    <name type="scientific">Arthrobacter russicus</name>
    <dbReference type="NCBI Taxonomy" id="172040"/>
    <lineage>
        <taxon>Bacteria</taxon>
        <taxon>Bacillati</taxon>
        <taxon>Actinomycetota</taxon>
        <taxon>Actinomycetes</taxon>
        <taxon>Micrococcales</taxon>
        <taxon>Micrococcaceae</taxon>
        <taxon>Arthrobacter</taxon>
    </lineage>
</organism>
<feature type="transmembrane region" description="Helical" evidence="1">
    <location>
        <begin position="178"/>
        <end position="201"/>
    </location>
</feature>
<evidence type="ECO:0000256" key="1">
    <source>
        <dbReference type="SAM" id="Phobius"/>
    </source>
</evidence>
<keyword evidence="1" id="KW-1133">Transmembrane helix</keyword>
<dbReference type="Proteomes" id="UP001185069">
    <property type="component" value="Unassembled WGS sequence"/>
</dbReference>
<name>A0ABU1J9J2_9MICC</name>
<protein>
    <submittedName>
        <fullName evidence="2">YccA/Bax inhibitor family protein</fullName>
    </submittedName>
</protein>
<dbReference type="PANTHER" id="PTHR41282">
    <property type="entry name" value="CONSERVED TRANSMEMBRANE PROTEIN-RELATED"/>
    <property type="match status" value="1"/>
</dbReference>
<keyword evidence="3" id="KW-1185">Reference proteome</keyword>
<dbReference type="EMBL" id="JAVDQF010000001">
    <property type="protein sequence ID" value="MDR6269079.1"/>
    <property type="molecule type" value="Genomic_DNA"/>
</dbReference>
<reference evidence="2 3" key="1">
    <citation type="submission" date="2023-07" db="EMBL/GenBank/DDBJ databases">
        <title>Sequencing the genomes of 1000 actinobacteria strains.</title>
        <authorList>
            <person name="Klenk H.-P."/>
        </authorList>
    </citation>
    <scope>NUCLEOTIDE SEQUENCE [LARGE SCALE GENOMIC DNA]</scope>
    <source>
        <strain evidence="2 3">DSM 14555</strain>
    </source>
</reference>
<keyword evidence="1" id="KW-0812">Transmembrane</keyword>
<feature type="transmembrane region" description="Helical" evidence="1">
    <location>
        <begin position="146"/>
        <end position="166"/>
    </location>
</feature>
<comment type="caution">
    <text evidence="2">The sequence shown here is derived from an EMBL/GenBank/DDBJ whole genome shotgun (WGS) entry which is preliminary data.</text>
</comment>
<evidence type="ECO:0000313" key="2">
    <source>
        <dbReference type="EMBL" id="MDR6269079.1"/>
    </source>
</evidence>
<dbReference type="PIRSF" id="PIRSF009160">
    <property type="entry name" value="UCP009160"/>
    <property type="match status" value="1"/>
</dbReference>
<feature type="transmembrane region" description="Helical" evidence="1">
    <location>
        <begin position="95"/>
        <end position="113"/>
    </location>
</feature>
<dbReference type="RefSeq" id="WP_309797117.1">
    <property type="nucleotide sequence ID" value="NZ_BAAAHY010000001.1"/>
</dbReference>
<dbReference type="InterPro" id="IPR010539">
    <property type="entry name" value="BaxI_1-like"/>
</dbReference>
<proteinExistence type="predicted"/>
<dbReference type="Pfam" id="PF12811">
    <property type="entry name" value="BaxI_1"/>
    <property type="match status" value="1"/>
</dbReference>
<sequence>MAFGGNPVFANNKNFSDKPPVPQAPQGYAAQGYGQTGYATPPPVYTPEQLQGMYNQPPASNAQMGRMTYDDVLMKTLGTLGLVVVGAAVGWVFPILLLPGMIVGLVLGLVNAFKKEPSKALILAYALFQGFFLGALSGVLEARFSGIVFQAVLGTLIVFGLTLALYKSGKFRATPKMTRFFMIALGGYAIFSLVNIGLVMFAGMASPWGARGIMVFGIPLGVIIGIFAVGLATYSLILDFTSIEQGVKNGLPAKYSWSAAFGLTVTLIWLYVEILRILALLRGNN</sequence>
<evidence type="ECO:0000313" key="3">
    <source>
        <dbReference type="Proteomes" id="UP001185069"/>
    </source>
</evidence>
<gene>
    <name evidence="2" type="ORF">JOE69_001317</name>
</gene>
<dbReference type="PANTHER" id="PTHR41282:SF1">
    <property type="entry name" value="CONSERVED TRANSMEMBRANE PROTEIN-RELATED"/>
    <property type="match status" value="1"/>
</dbReference>
<keyword evidence="1" id="KW-0472">Membrane</keyword>
<accession>A0ABU1J9J2</accession>
<feature type="transmembrane region" description="Helical" evidence="1">
    <location>
        <begin position="259"/>
        <end position="281"/>
    </location>
</feature>